<sequence length="589" mass="70347">MEDLQNLHYIKKKELSALDHKFYDDSDEYRLKKRKELYEKPIDKENFSIYSKSSLTNYDTIESETNPITTFRRDYTRKSSDRRENLQRSKEMKDDFKNSHIDFLQDYKRDKDQDFNNESNSKCEKEKDDGLSRCYDKAHLDKDTDEVYKHHFLTTMVHDYTKKTIFSLKRDPIDIEKLNKFKAINKDNNELNKKKHSTYEHDYYPKTLNQEPHRRLSQTNNRTRTNFKLEDYNGDLSNPYSTEVKDNYKPYSVDRVIGAPNTIKHYFITNPDYTEDPFKTSMKTDFPLYDQNQYHKEDPCEKQDKAQFDLGLDDTDNCHTLYKDSYNMTNDTIKETYKNSKKIPNYTTKDNINLDRENEGYRDLTSVHRIDYKKDPTANSKAYKDSKYIFDGIKEISTGIPLNLTWETDRVNKSLMQKDYSTPEVNDENRFKKVDPATYDTNLFLKTNNKQKENDNDPKLSIFKTDFVNYPNKYKVNPRRPPNYNFNHHLFHGDVYDDENSPMNYGTSYDNDYQKINNPKQSVTHKNFNAKNAPPVEHAKKYDVEKLYVNIIEHNYTDNSNNNNNISIAHSSYIAPEITIVIYNYYKRW</sequence>
<dbReference type="AlphaFoldDB" id="A0A1Y2FHE2"/>
<reference evidence="1 2" key="1">
    <citation type="submission" date="2016-08" db="EMBL/GenBank/DDBJ databases">
        <title>A Parts List for Fungal Cellulosomes Revealed by Comparative Genomics.</title>
        <authorList>
            <consortium name="DOE Joint Genome Institute"/>
            <person name="Haitjema C.H."/>
            <person name="Gilmore S.P."/>
            <person name="Henske J.K."/>
            <person name="Solomon K.V."/>
            <person name="De Groot R."/>
            <person name="Kuo A."/>
            <person name="Mondo S.J."/>
            <person name="Salamov A.A."/>
            <person name="Labutti K."/>
            <person name="Zhao Z."/>
            <person name="Chiniquy J."/>
            <person name="Barry K."/>
            <person name="Brewer H.M."/>
            <person name="Purvine S.O."/>
            <person name="Wright A.T."/>
            <person name="Boxma B."/>
            <person name="Van Alen T."/>
            <person name="Hackstein J.H."/>
            <person name="Baker S.E."/>
            <person name="Grigoriev I.V."/>
            <person name="O'Malley M.A."/>
        </authorList>
    </citation>
    <scope>NUCLEOTIDE SEQUENCE [LARGE SCALE GENOMIC DNA]</scope>
    <source>
        <strain evidence="1 2">G1</strain>
    </source>
</reference>
<evidence type="ECO:0000313" key="2">
    <source>
        <dbReference type="Proteomes" id="UP000193920"/>
    </source>
</evidence>
<comment type="caution">
    <text evidence="1">The sequence shown here is derived from an EMBL/GenBank/DDBJ whole genome shotgun (WGS) entry which is preliminary data.</text>
</comment>
<protein>
    <submittedName>
        <fullName evidence="1">Uncharacterized protein</fullName>
    </submittedName>
</protein>
<name>A0A1Y2FHE2_9FUNG</name>
<dbReference type="OrthoDB" id="2141613at2759"/>
<dbReference type="EMBL" id="MCOG01000007">
    <property type="protein sequence ID" value="ORY83381.1"/>
    <property type="molecule type" value="Genomic_DNA"/>
</dbReference>
<accession>A0A1Y2FHE2</accession>
<gene>
    <name evidence="1" type="ORF">LY90DRAFT_663814</name>
</gene>
<organism evidence="1 2">
    <name type="scientific">Neocallimastix californiae</name>
    <dbReference type="NCBI Taxonomy" id="1754190"/>
    <lineage>
        <taxon>Eukaryota</taxon>
        <taxon>Fungi</taxon>
        <taxon>Fungi incertae sedis</taxon>
        <taxon>Chytridiomycota</taxon>
        <taxon>Chytridiomycota incertae sedis</taxon>
        <taxon>Neocallimastigomycetes</taxon>
        <taxon>Neocallimastigales</taxon>
        <taxon>Neocallimastigaceae</taxon>
        <taxon>Neocallimastix</taxon>
    </lineage>
</organism>
<evidence type="ECO:0000313" key="1">
    <source>
        <dbReference type="EMBL" id="ORY83381.1"/>
    </source>
</evidence>
<dbReference type="Proteomes" id="UP000193920">
    <property type="component" value="Unassembled WGS sequence"/>
</dbReference>
<keyword evidence="2" id="KW-1185">Reference proteome</keyword>
<proteinExistence type="predicted"/>